<feature type="domain" description="HTH araC/xylS-type" evidence="4">
    <location>
        <begin position="191"/>
        <end position="289"/>
    </location>
</feature>
<keyword evidence="3" id="KW-0804">Transcription</keyword>
<comment type="caution">
    <text evidence="5">The sequence shown here is derived from an EMBL/GenBank/DDBJ whole genome shotgun (WGS) entry which is preliminary data.</text>
</comment>
<protein>
    <submittedName>
        <fullName evidence="5">Helix-turn-helix domain-containing protein</fullName>
    </submittedName>
</protein>
<evidence type="ECO:0000259" key="4">
    <source>
        <dbReference type="PROSITE" id="PS01124"/>
    </source>
</evidence>
<dbReference type="InterPro" id="IPR018060">
    <property type="entry name" value="HTH_AraC"/>
</dbReference>
<dbReference type="PANTHER" id="PTHR46796:SF6">
    <property type="entry name" value="ARAC SUBFAMILY"/>
    <property type="match status" value="1"/>
</dbReference>
<evidence type="ECO:0000313" key="6">
    <source>
        <dbReference type="Proteomes" id="UP000639396"/>
    </source>
</evidence>
<proteinExistence type="predicted"/>
<keyword evidence="6" id="KW-1185">Reference proteome</keyword>
<dbReference type="GO" id="GO:0003700">
    <property type="term" value="F:DNA-binding transcription factor activity"/>
    <property type="evidence" value="ECO:0007669"/>
    <property type="project" value="InterPro"/>
</dbReference>
<evidence type="ECO:0000256" key="2">
    <source>
        <dbReference type="ARBA" id="ARBA00023125"/>
    </source>
</evidence>
<dbReference type="AlphaFoldDB" id="A0A927CD97"/>
<organism evidence="5 6">
    <name type="scientific">Paenibacillus oceani</name>
    <dbReference type="NCBI Taxonomy" id="2772510"/>
    <lineage>
        <taxon>Bacteria</taxon>
        <taxon>Bacillati</taxon>
        <taxon>Bacillota</taxon>
        <taxon>Bacilli</taxon>
        <taxon>Bacillales</taxon>
        <taxon>Paenibacillaceae</taxon>
        <taxon>Paenibacillus</taxon>
    </lineage>
</organism>
<dbReference type="SUPFAM" id="SSF51182">
    <property type="entry name" value="RmlC-like cupins"/>
    <property type="match status" value="1"/>
</dbReference>
<reference evidence="5" key="1">
    <citation type="submission" date="2020-09" db="EMBL/GenBank/DDBJ databases">
        <title>A novel bacterium of genus Paenibacillus, isolated from South China Sea.</title>
        <authorList>
            <person name="Huang H."/>
            <person name="Mo K."/>
            <person name="Hu Y."/>
        </authorList>
    </citation>
    <scope>NUCLEOTIDE SEQUENCE</scope>
    <source>
        <strain evidence="5">IB182363</strain>
    </source>
</reference>
<name>A0A927CD97_9BACL</name>
<dbReference type="InterPro" id="IPR050204">
    <property type="entry name" value="AraC_XylS_family_regulators"/>
</dbReference>
<evidence type="ECO:0000313" key="5">
    <source>
        <dbReference type="EMBL" id="MBD2865949.1"/>
    </source>
</evidence>
<dbReference type="Gene3D" id="1.10.10.60">
    <property type="entry name" value="Homeodomain-like"/>
    <property type="match status" value="2"/>
</dbReference>
<dbReference type="Proteomes" id="UP000639396">
    <property type="component" value="Unassembled WGS sequence"/>
</dbReference>
<keyword evidence="2" id="KW-0238">DNA-binding</keyword>
<dbReference type="PANTHER" id="PTHR46796">
    <property type="entry name" value="HTH-TYPE TRANSCRIPTIONAL ACTIVATOR RHAS-RELATED"/>
    <property type="match status" value="1"/>
</dbReference>
<evidence type="ECO:0000256" key="3">
    <source>
        <dbReference type="ARBA" id="ARBA00023163"/>
    </source>
</evidence>
<dbReference type="RefSeq" id="WP_190931572.1">
    <property type="nucleotide sequence ID" value="NZ_JACXJA010000050.1"/>
</dbReference>
<dbReference type="EMBL" id="JACXJA010000050">
    <property type="protein sequence ID" value="MBD2865949.1"/>
    <property type="molecule type" value="Genomic_DNA"/>
</dbReference>
<dbReference type="InterPro" id="IPR011051">
    <property type="entry name" value="RmlC_Cupin_sf"/>
</dbReference>
<evidence type="ECO:0000256" key="1">
    <source>
        <dbReference type="ARBA" id="ARBA00023015"/>
    </source>
</evidence>
<dbReference type="InterPro" id="IPR009057">
    <property type="entry name" value="Homeodomain-like_sf"/>
</dbReference>
<dbReference type="SMART" id="SM00342">
    <property type="entry name" value="HTH_ARAC"/>
    <property type="match status" value="1"/>
</dbReference>
<dbReference type="Pfam" id="PF12833">
    <property type="entry name" value="HTH_18"/>
    <property type="match status" value="1"/>
</dbReference>
<dbReference type="PROSITE" id="PS01124">
    <property type="entry name" value="HTH_ARAC_FAMILY_2"/>
    <property type="match status" value="1"/>
</dbReference>
<sequence length="294" mass="34495">MQLSEWIAKAPIVPYIRQADFAIRKPWFVPERKLLDYLLIYVQEGTFIATVNGLEYRFEAGDVCLIQPDWALTLEGVTDTITPFVHMDIFYNPLREQSFTTRPGQSDLDEYRHLIQPRLNDLQGIEIPVRFTPSKPVQFREKMLRLVQLCQHMDPLTRLEAQNVASELVLMMLKDHLKEQVQPADSKQMMNWITSYMSFRLSEPLTVSEMARRANLSPSRFTVVFREHFGMSPYQYLLHLRVRHAEELLVTTTLSHQEIADYCGFSDLYHFSKSFKRCTGQPPSHYRKTSHIHQ</sequence>
<dbReference type="SUPFAM" id="SSF46689">
    <property type="entry name" value="Homeodomain-like"/>
    <property type="match status" value="2"/>
</dbReference>
<gene>
    <name evidence="5" type="ORF">IDH45_28590</name>
</gene>
<keyword evidence="1" id="KW-0805">Transcription regulation</keyword>
<dbReference type="GO" id="GO:0043565">
    <property type="term" value="F:sequence-specific DNA binding"/>
    <property type="evidence" value="ECO:0007669"/>
    <property type="project" value="InterPro"/>
</dbReference>
<accession>A0A927CD97</accession>